<dbReference type="Proteomes" id="UP001590950">
    <property type="component" value="Unassembled WGS sequence"/>
</dbReference>
<reference evidence="5 6" key="1">
    <citation type="submission" date="2024-09" db="EMBL/GenBank/DDBJ databases">
        <title>Rethinking Asexuality: The Enigmatic Case of Functional Sexual Genes in Lepraria (Stereocaulaceae).</title>
        <authorList>
            <person name="Doellman M."/>
            <person name="Sun Y."/>
            <person name="Barcenas-Pena A."/>
            <person name="Lumbsch H.T."/>
            <person name="Grewe F."/>
        </authorList>
    </citation>
    <scope>NUCLEOTIDE SEQUENCE [LARGE SCALE GENOMIC DNA]</scope>
    <source>
        <strain evidence="5 6">Mercado 3170</strain>
    </source>
</reference>
<feature type="compositionally biased region" description="Polar residues" evidence="1">
    <location>
        <begin position="1164"/>
        <end position="1177"/>
    </location>
</feature>
<proteinExistence type="predicted"/>
<feature type="compositionally biased region" description="Basic and acidic residues" evidence="1">
    <location>
        <begin position="71"/>
        <end position="88"/>
    </location>
</feature>
<sequence length="1845" mass="200635">MSLPSSPTRFSLSSKKKPIDVGKPLGVYDTNSVRDRVRQWQAQGGGVVTAEDVGAEEEPQLRCSTSKSKKAKGDSSPRTPSRSEKAKGDASTPIRSSRSGNKGGEEARGRSRSGSAPAKRVVSDQHWRKKRSPPRGTISPKATNGNTPSWALPDDGIRVQPIVESKPVERRRRKPSPKPSADDRRKLDDGRRATKRESVDGSDDRKTSKQEDVGGDDGIRVYVTPPGSRRTSDHPRRRQSDHSGSEKGSGSDIEPPEAPQASPPAESAKQRKRPTPERTMRVSSSETKKNYSGRRSSNQKSLDPDDSPSARGTFSEGRASTRSHKGNLLSHIFGESRKSFAKQIQEPIPAPRVPSIEAWLNETADPFLDTEEPPVDFIAPLKLSREKRKVTPQEQYVEDPNRIWDALDTKEGTRRVVTGSRRKKRIPSSAIYEDNPFSANFDSDSALSGSGEGTTSASKLVDLVQDTPNTSPSSLKRRAARKSVSSPVRDRRKSQTMQDWNEESDATSALASKCTESSVDGPDPSNPHRPPGLNLKRPFPSTGKHRLSTIASVETFNSRQGAIPPSVSEIPERIVHHSTTKEDEAADEAWDYFDPNSLKRNNSRLTKHADLISVLSLPRAGSKSIVSARSIRTNRSRLATATIPHLMQELATDESKYMRELRTLVDGVIPVLLSCVLSKSDSVVAASLFRPSAQNHHDPNFTRPIIDMGIALERLKKLHGRIPQKDSAALQSWAHGAQKVYTEYLRAWRMGFHDVVVNLAPATETNSSSSSSSALNAGVLDEGLSRNENGDVVNGDGERVDVAFLLKRPLVRLKYLAKTFKGINFVKPSEEAEVLATKFQRLVDDARQRSNEERARLEDEAASNIDPTRARDPRTLAHLTGVIVDRTRRVRARDHFNLALQHSSGQRMDCRVELIFRDEAPDAAGGGDVLVCEVDGTGRWLLFPPVQFSRVSARNGDLKGEIIVMIRGISGNGSEWQELFSLITDDEQAGFEWVQMLGLTPVPPKISRSQSFLIRHQRTKSASDSTLSTLEPSVASTLPGKSRTPSPSEVEVPIGEKPNEASRAWEEPTTSDASSSPLAAPPREMAKLHKQPTEALPSTSSRSSNYVDQVNDLRSLPSQSRVRDSTPSEPTRTPRSFKEALGLSGTSTSIGLKRARAKRLSRHGGTSPSSPRSANESQQDREAQASLPDNTKSNKTALPATQSLDKLRSLSPKPAASNHHQDERKHNAKPRPPNHRKKSSVPSMELPYIPKVRKDSPPTTPSIEPEEEPVWPSPIVPQEARSPSKLTKRRPVSPKTDISDASSPPPTPVHRSPSPVQLNGIKTPTFSQGQIKPRRSSSPLKHEYEPSTASESSSDSEASTVEHNHATSVTDSSDDEELEDGDAPTPLIPLGAFKRLSSSKEPQKTCTQSSPASTIKPSESASQAPYKTVPAQPTKASKTIASIFSWSDTGSWLSLHPDECSIVITPGLIEAFEMSAAHSKIVPPSSSDPVADLDAFSDLASNLTSQNDEVQGDRPLVALELTPLVPLRRGTALDISIRSPPTHNSQITSGNNIMFRSRNPEECEALYALINHSRIHNPTFIALQNARASGSSFHPDRRNSTSAGSSKHSWFGGWGRSSSYRASSAPTPSIAVSESSVGSMTSAFSALKRFGKGSSMFNISRSTITSREGSRANSIYTSSDNSSGSGTNTPVPGGMMSAGKDAPIGLSNAKIRLYIRETASRWRDMGSARLTIMRPETSNTGPDGRPTSSGGGYQQSSNEKRIVINGKTKGEVLLDVQLGESCFERVARTGIALSVWEDVVGPNGEVGVVGAVGGVGGGRARVYMIQMKSEAETAYTFSIVGKLRY</sequence>
<feature type="compositionally biased region" description="Polar residues" evidence="1">
    <location>
        <begin position="140"/>
        <end position="149"/>
    </location>
</feature>
<comment type="caution">
    <text evidence="5">The sequence shown here is derived from an EMBL/GenBank/DDBJ whole genome shotgun (WGS) entry which is preliminary data.</text>
</comment>
<feature type="region of interest" description="Disordered" evidence="1">
    <location>
        <begin position="1"/>
        <end position="328"/>
    </location>
</feature>
<feature type="compositionally biased region" description="Polar residues" evidence="1">
    <location>
        <begin position="506"/>
        <end position="518"/>
    </location>
</feature>
<evidence type="ECO:0000259" key="4">
    <source>
        <dbReference type="Pfam" id="PF24345"/>
    </source>
</evidence>
<dbReference type="InterPro" id="IPR056222">
    <property type="entry name" value="PH_23"/>
</dbReference>
<feature type="compositionally biased region" description="Acidic residues" evidence="1">
    <location>
        <begin position="1372"/>
        <end position="1382"/>
    </location>
</feature>
<dbReference type="InterPro" id="IPR056223">
    <property type="entry name" value="PH_24"/>
</dbReference>
<feature type="compositionally biased region" description="Basic and acidic residues" evidence="1">
    <location>
        <begin position="230"/>
        <end position="245"/>
    </location>
</feature>
<protein>
    <submittedName>
        <fullName evidence="5">Uncharacterized protein</fullName>
    </submittedName>
</protein>
<dbReference type="InterPro" id="IPR056416">
    <property type="entry name" value="DH_2_fung"/>
</dbReference>
<dbReference type="EMBL" id="JBEFKJ010000031">
    <property type="protein sequence ID" value="KAL2038656.1"/>
    <property type="molecule type" value="Genomic_DNA"/>
</dbReference>
<feature type="compositionally biased region" description="Polar residues" evidence="1">
    <location>
        <begin position="1096"/>
        <end position="1108"/>
    </location>
</feature>
<evidence type="ECO:0000313" key="6">
    <source>
        <dbReference type="Proteomes" id="UP001590950"/>
    </source>
</evidence>
<feature type="compositionally biased region" description="Polar residues" evidence="1">
    <location>
        <begin position="1187"/>
        <end position="1204"/>
    </location>
</feature>
<feature type="compositionally biased region" description="Polar residues" evidence="1">
    <location>
        <begin position="1404"/>
        <end position="1425"/>
    </location>
</feature>
<evidence type="ECO:0000259" key="3">
    <source>
        <dbReference type="Pfam" id="PF24344"/>
    </source>
</evidence>
<feature type="compositionally biased region" description="Polar residues" evidence="1">
    <location>
        <begin position="437"/>
        <end position="458"/>
    </location>
</feature>
<evidence type="ECO:0000259" key="2">
    <source>
        <dbReference type="Pfam" id="PF24340"/>
    </source>
</evidence>
<feature type="region of interest" description="Disordered" evidence="1">
    <location>
        <begin position="1730"/>
        <end position="1760"/>
    </location>
</feature>
<organism evidence="5 6">
    <name type="scientific">Stereocaulon virgatum</name>
    <dbReference type="NCBI Taxonomy" id="373712"/>
    <lineage>
        <taxon>Eukaryota</taxon>
        <taxon>Fungi</taxon>
        <taxon>Dikarya</taxon>
        <taxon>Ascomycota</taxon>
        <taxon>Pezizomycotina</taxon>
        <taxon>Lecanoromycetes</taxon>
        <taxon>OSLEUM clade</taxon>
        <taxon>Lecanoromycetidae</taxon>
        <taxon>Lecanorales</taxon>
        <taxon>Lecanorineae</taxon>
        <taxon>Stereocaulaceae</taxon>
        <taxon>Stereocaulon</taxon>
    </lineage>
</organism>
<feature type="compositionally biased region" description="Polar residues" evidence="1">
    <location>
        <begin position="1316"/>
        <end position="1330"/>
    </location>
</feature>
<feature type="compositionally biased region" description="Polar residues" evidence="1">
    <location>
        <begin position="1"/>
        <end position="13"/>
    </location>
</feature>
<feature type="compositionally biased region" description="Low complexity" evidence="1">
    <location>
        <begin position="1347"/>
        <end position="1359"/>
    </location>
</feature>
<feature type="region of interest" description="Disordered" evidence="1">
    <location>
        <begin position="1017"/>
        <end position="1430"/>
    </location>
</feature>
<feature type="compositionally biased region" description="Polar residues" evidence="1">
    <location>
        <begin position="1020"/>
        <end position="1036"/>
    </location>
</feature>
<dbReference type="Pfam" id="PF24345">
    <property type="entry name" value="PH_24"/>
    <property type="match status" value="1"/>
</dbReference>
<feature type="compositionally biased region" description="Basic residues" evidence="1">
    <location>
        <begin position="1153"/>
        <end position="1162"/>
    </location>
</feature>
<feature type="region of interest" description="Disordered" evidence="1">
    <location>
        <begin position="1668"/>
        <end position="1692"/>
    </location>
</feature>
<name>A0ABR4A0Z8_9LECA</name>
<feature type="domain" description="PH" evidence="3">
    <location>
        <begin position="864"/>
        <end position="1005"/>
    </location>
</feature>
<feature type="compositionally biased region" description="Basic and acidic residues" evidence="1">
    <location>
        <begin position="1057"/>
        <end position="1066"/>
    </location>
</feature>
<evidence type="ECO:0000313" key="5">
    <source>
        <dbReference type="EMBL" id="KAL2038656.1"/>
    </source>
</evidence>
<feature type="compositionally biased region" description="Basic residues" evidence="1">
    <location>
        <begin position="1226"/>
        <end position="1239"/>
    </location>
</feature>
<gene>
    <name evidence="5" type="ORF">N7G274_008704</name>
</gene>
<feature type="compositionally biased region" description="Basic and acidic residues" evidence="1">
    <location>
        <begin position="180"/>
        <end position="212"/>
    </location>
</feature>
<dbReference type="Pfam" id="PF24344">
    <property type="entry name" value="PH_23"/>
    <property type="match status" value="1"/>
</dbReference>
<feature type="compositionally biased region" description="Low complexity" evidence="1">
    <location>
        <begin position="1673"/>
        <end position="1689"/>
    </location>
</feature>
<accession>A0ABR4A0Z8</accession>
<feature type="region of interest" description="Disordered" evidence="1">
    <location>
        <begin position="414"/>
        <end position="544"/>
    </location>
</feature>
<keyword evidence="6" id="KW-1185">Reference proteome</keyword>
<feature type="domain" description="PH" evidence="4">
    <location>
        <begin position="1430"/>
        <end position="1588"/>
    </location>
</feature>
<feature type="compositionally biased region" description="Low complexity" evidence="1">
    <location>
        <begin position="1073"/>
        <end position="1082"/>
    </location>
</feature>
<feature type="domain" description="DBL homology" evidence="2">
    <location>
        <begin position="639"/>
        <end position="849"/>
    </location>
</feature>
<evidence type="ECO:0000256" key="1">
    <source>
        <dbReference type="SAM" id="MobiDB-lite"/>
    </source>
</evidence>
<dbReference type="Pfam" id="PF24340">
    <property type="entry name" value="DH_2"/>
    <property type="match status" value="1"/>
</dbReference>